<protein>
    <recommendedName>
        <fullName evidence="1">UDP-galactopyranose mutase C-terminal domain-containing protein</fullName>
    </recommendedName>
</protein>
<dbReference type="PANTHER" id="PTHR21197:SF0">
    <property type="entry name" value="UDP-GALACTOPYRANOSE MUTASE"/>
    <property type="match status" value="1"/>
</dbReference>
<dbReference type="Pfam" id="PF03275">
    <property type="entry name" value="GLF"/>
    <property type="match status" value="1"/>
</dbReference>
<proteinExistence type="predicted"/>
<accession>A0A177NH10</accession>
<name>A0A177NH10_9GAMM</name>
<organism evidence="2 3">
    <name type="scientific">Methylomonas koyamae</name>
    <dbReference type="NCBI Taxonomy" id="702114"/>
    <lineage>
        <taxon>Bacteria</taxon>
        <taxon>Pseudomonadati</taxon>
        <taxon>Pseudomonadota</taxon>
        <taxon>Gammaproteobacteria</taxon>
        <taxon>Methylococcales</taxon>
        <taxon>Methylococcaceae</taxon>
        <taxon>Methylomonas</taxon>
    </lineage>
</organism>
<dbReference type="Proteomes" id="UP000077628">
    <property type="component" value="Unassembled WGS sequence"/>
</dbReference>
<sequence>MIADILIVGAGFAGAVIARQLADSGRFNVKVIDRRDHIAGNAHDPINPDLNLRVHQYGPHIFHTNDQRIFDYLSRFTEWLPYRHQVQAWVDDVGYVPLPINRTTINRIYRQSLYDEEAVKVFLSTLRIPNENPSNARQVAENVFGPDLTELFFGRYTRKMWDLDLTELPAEVLKRLPIRYDDNADYFNDSIQAMPADGYIGLFKKLLDHPAISIVLNCEFDKAMEHEYFHVFNSMPIDVYFDECFGRLPYRSIKFEHQLMPEHSQPTPTINFTDDGCYTRQTDWRLYPGCNLGAEHVLLTKEMPCRDEDNRFERYYPVKTVSGEPQQLYKRYKAKAEQLKHMTFIGRCGQYIYYDMHQVVANSLKIAQVFLERAS</sequence>
<evidence type="ECO:0000313" key="2">
    <source>
        <dbReference type="EMBL" id="OAI17185.1"/>
    </source>
</evidence>
<dbReference type="GO" id="GO:0008767">
    <property type="term" value="F:UDP-galactopyranose mutase activity"/>
    <property type="evidence" value="ECO:0007669"/>
    <property type="project" value="InterPro"/>
</dbReference>
<dbReference type="Pfam" id="PF13450">
    <property type="entry name" value="NAD_binding_8"/>
    <property type="match status" value="1"/>
</dbReference>
<reference evidence="3" key="1">
    <citation type="submission" date="2016-03" db="EMBL/GenBank/DDBJ databases">
        <authorList>
            <person name="Heylen K."/>
            <person name="De Vos P."/>
            <person name="Vekeman B."/>
        </authorList>
    </citation>
    <scope>NUCLEOTIDE SEQUENCE [LARGE SCALE GENOMIC DNA]</scope>
    <source>
        <strain evidence="3">R-45383</strain>
    </source>
</reference>
<dbReference type="RefSeq" id="WP_064029709.1">
    <property type="nucleotide sequence ID" value="NZ_LUUK01000179.1"/>
</dbReference>
<evidence type="ECO:0000313" key="3">
    <source>
        <dbReference type="Proteomes" id="UP000077628"/>
    </source>
</evidence>
<dbReference type="SUPFAM" id="SSF54373">
    <property type="entry name" value="FAD-linked reductases, C-terminal domain"/>
    <property type="match status" value="1"/>
</dbReference>
<gene>
    <name evidence="2" type="ORF">A1355_08405</name>
</gene>
<dbReference type="STRING" id="702114.A1355_08405"/>
<feature type="domain" description="UDP-galactopyranose mutase C-terminal" evidence="1">
    <location>
        <begin position="152"/>
        <end position="353"/>
    </location>
</feature>
<dbReference type="PANTHER" id="PTHR21197">
    <property type="entry name" value="UDP-GALACTOPYRANOSE MUTASE"/>
    <property type="match status" value="1"/>
</dbReference>
<dbReference type="OrthoDB" id="9815989at2"/>
<dbReference type="GO" id="GO:0050660">
    <property type="term" value="F:flavin adenine dinucleotide binding"/>
    <property type="evidence" value="ECO:0007669"/>
    <property type="project" value="TreeGrafter"/>
</dbReference>
<dbReference type="GO" id="GO:0005829">
    <property type="term" value="C:cytosol"/>
    <property type="evidence" value="ECO:0007669"/>
    <property type="project" value="TreeGrafter"/>
</dbReference>
<dbReference type="Gene3D" id="3.40.50.720">
    <property type="entry name" value="NAD(P)-binding Rossmann-like Domain"/>
    <property type="match status" value="3"/>
</dbReference>
<comment type="caution">
    <text evidence="2">The sequence shown here is derived from an EMBL/GenBank/DDBJ whole genome shotgun (WGS) entry which is preliminary data.</text>
</comment>
<dbReference type="SUPFAM" id="SSF51971">
    <property type="entry name" value="Nucleotide-binding domain"/>
    <property type="match status" value="1"/>
</dbReference>
<dbReference type="InterPro" id="IPR015899">
    <property type="entry name" value="UDP-GalPyranose_mutase_C"/>
</dbReference>
<keyword evidence="3" id="KW-1185">Reference proteome</keyword>
<dbReference type="AlphaFoldDB" id="A0A177NH10"/>
<dbReference type="EMBL" id="LUUK01000179">
    <property type="protein sequence ID" value="OAI17185.1"/>
    <property type="molecule type" value="Genomic_DNA"/>
</dbReference>
<evidence type="ECO:0000259" key="1">
    <source>
        <dbReference type="Pfam" id="PF03275"/>
    </source>
</evidence>